<dbReference type="Pfam" id="PF25323">
    <property type="entry name" value="6TM_PilS"/>
    <property type="match status" value="1"/>
</dbReference>
<dbReference type="PROSITE" id="PS50109">
    <property type="entry name" value="HIS_KIN"/>
    <property type="match status" value="1"/>
</dbReference>
<feature type="transmembrane region" description="Helical" evidence="4">
    <location>
        <begin position="49"/>
        <end position="66"/>
    </location>
</feature>
<keyword evidence="3" id="KW-0597">Phosphoprotein</keyword>
<feature type="domain" description="Histidine kinase" evidence="5">
    <location>
        <begin position="322"/>
        <end position="527"/>
    </location>
</feature>
<dbReference type="Gene3D" id="1.10.287.130">
    <property type="match status" value="1"/>
</dbReference>
<keyword evidence="4" id="KW-0472">Membrane</keyword>
<evidence type="ECO:0000313" key="6">
    <source>
        <dbReference type="EMBL" id="NMF91775.1"/>
    </source>
</evidence>
<keyword evidence="7" id="KW-1185">Reference proteome</keyword>
<dbReference type="Pfam" id="PF00512">
    <property type="entry name" value="HisKA"/>
    <property type="match status" value="1"/>
</dbReference>
<feature type="transmembrane region" description="Helical" evidence="4">
    <location>
        <begin position="78"/>
        <end position="96"/>
    </location>
</feature>
<proteinExistence type="predicted"/>
<dbReference type="InterPro" id="IPR000014">
    <property type="entry name" value="PAS"/>
</dbReference>
<evidence type="ECO:0000313" key="7">
    <source>
        <dbReference type="Proteomes" id="UP000601990"/>
    </source>
</evidence>
<dbReference type="Pfam" id="PF02518">
    <property type="entry name" value="HATPase_c"/>
    <property type="match status" value="1"/>
</dbReference>
<dbReference type="InterPro" id="IPR036097">
    <property type="entry name" value="HisK_dim/P_sf"/>
</dbReference>
<evidence type="ECO:0000256" key="4">
    <source>
        <dbReference type="SAM" id="Phobius"/>
    </source>
</evidence>
<dbReference type="SUPFAM" id="SSF55874">
    <property type="entry name" value="ATPase domain of HSP90 chaperone/DNA topoisomerase II/histidine kinase"/>
    <property type="match status" value="1"/>
</dbReference>
<dbReference type="PANTHER" id="PTHR43065:SF52">
    <property type="entry name" value="SENSOR PROTEIN KINASE PILS"/>
    <property type="match status" value="1"/>
</dbReference>
<dbReference type="InterPro" id="IPR036890">
    <property type="entry name" value="HATPase_C_sf"/>
</dbReference>
<protein>
    <recommendedName>
        <fullName evidence="2">histidine kinase</fullName>
        <ecNumber evidence="2">2.7.13.3</ecNumber>
    </recommendedName>
</protein>
<evidence type="ECO:0000256" key="1">
    <source>
        <dbReference type="ARBA" id="ARBA00000085"/>
    </source>
</evidence>
<feature type="transmembrane region" description="Helical" evidence="4">
    <location>
        <begin position="24"/>
        <end position="43"/>
    </location>
</feature>
<comment type="caution">
    <text evidence="6">The sequence shown here is derived from an EMBL/GenBank/DDBJ whole genome shotgun (WGS) entry which is preliminary data.</text>
</comment>
<dbReference type="InterPro" id="IPR003661">
    <property type="entry name" value="HisK_dim/P_dom"/>
</dbReference>
<dbReference type="Gene3D" id="3.30.450.20">
    <property type="entry name" value="PAS domain"/>
    <property type="match status" value="1"/>
</dbReference>
<dbReference type="RefSeq" id="WP_169197134.1">
    <property type="nucleotide sequence ID" value="NZ_WTVH02000008.1"/>
</dbReference>
<dbReference type="InterPro" id="IPR003594">
    <property type="entry name" value="HATPase_dom"/>
</dbReference>
<dbReference type="PRINTS" id="PR00344">
    <property type="entry name" value="BCTRLSENSOR"/>
</dbReference>
<keyword evidence="4" id="KW-0812">Transmembrane</keyword>
<dbReference type="InterPro" id="IPR005467">
    <property type="entry name" value="His_kinase_dom"/>
</dbReference>
<sequence length="527" mass="56822">MAVAAFPDPDLDPSRWVPLRYLNFFRLVIAGLFLVAGSELQLGHEAPKVLIAVAFAYIAAVLTLGFPDAARRIGLDRLIMLQVVIDIAVLATIMWASGGYRSGIPVLMMVILAGAGLVAQGRAVLFFASLATVVVLAENSWRFFSGRSSADFLQVGFVCIGFFGIAIVARLLALRAKANESLATLRGVALAKQQAVNERIIRDMQDGVLVLGADGRVRQANPSAALLLGVDSLEGRLLAELDESFSDFRVRCATADGALQRMRASGKLLRCRAVGAGEDREGDGGEWGGSEGDTLVYLTDFEEILQRMQQMKLAALGRLTASMAHEIRNPLSAVMQAAELLTEEKRADVQVRLVRIINDNARRIERMVRDVLALGRREEALPEALALAPFVATVIEESTLGGAAERDVFRVEIPARATLGIDRAHLHQILDNLVANARRYCSGQPGSVRLFAVDEGGRTALHVLDDGPGIDAAERLRVFEPFFTTHPKGTGLGLYIARELAEANGATLELADNAPGAHFVLTGRTQP</sequence>
<evidence type="ECO:0000259" key="5">
    <source>
        <dbReference type="PROSITE" id="PS50109"/>
    </source>
</evidence>
<gene>
    <name evidence="6" type="ORF">GO608_00305</name>
</gene>
<dbReference type="InterPro" id="IPR004358">
    <property type="entry name" value="Sig_transdc_His_kin-like_C"/>
</dbReference>
<feature type="transmembrane region" description="Helical" evidence="4">
    <location>
        <begin position="153"/>
        <end position="173"/>
    </location>
</feature>
<dbReference type="EC" id="2.7.13.3" evidence="2"/>
<reference evidence="6" key="1">
    <citation type="submission" date="2019-12" db="EMBL/GenBank/DDBJ databases">
        <title>Comparative genomics gives insights into the taxonomy of the Azoarcus-Aromatoleum group and reveals separate origins of nif in the plant-associated Azoarcus and non-plant-associated Aromatoleum sub-groups.</title>
        <authorList>
            <person name="Lafos M."/>
            <person name="Maluk M."/>
            <person name="Batista M."/>
            <person name="Junghare M."/>
            <person name="Carmona M."/>
            <person name="Faoro H."/>
            <person name="Cruz L.M."/>
            <person name="Battistoni F."/>
            <person name="De Souza E."/>
            <person name="Pedrosa F."/>
            <person name="Chen W.-M."/>
            <person name="Poole P.S."/>
            <person name="Dixon R.A."/>
            <person name="James E.K."/>
        </authorList>
    </citation>
    <scope>NUCLEOTIDE SEQUENCE</scope>
    <source>
        <strain evidence="6">U120</strain>
    </source>
</reference>
<feature type="transmembrane region" description="Helical" evidence="4">
    <location>
        <begin position="102"/>
        <end position="119"/>
    </location>
</feature>
<evidence type="ECO:0000256" key="3">
    <source>
        <dbReference type="ARBA" id="ARBA00022553"/>
    </source>
</evidence>
<comment type="catalytic activity">
    <reaction evidence="1">
        <text>ATP + protein L-histidine = ADP + protein N-phospho-L-histidine.</text>
        <dbReference type="EC" id="2.7.13.3"/>
    </reaction>
</comment>
<dbReference type="Gene3D" id="3.30.565.10">
    <property type="entry name" value="Histidine kinase-like ATPase, C-terminal domain"/>
    <property type="match status" value="1"/>
</dbReference>
<dbReference type="Proteomes" id="UP000601990">
    <property type="component" value="Unassembled WGS sequence"/>
</dbReference>
<organism evidence="6 7">
    <name type="scientific">Aromatoleum buckelii</name>
    <dbReference type="NCBI Taxonomy" id="200254"/>
    <lineage>
        <taxon>Bacteria</taxon>
        <taxon>Pseudomonadati</taxon>
        <taxon>Pseudomonadota</taxon>
        <taxon>Betaproteobacteria</taxon>
        <taxon>Rhodocyclales</taxon>
        <taxon>Rhodocyclaceae</taxon>
        <taxon>Aromatoleum</taxon>
    </lineage>
</organism>
<dbReference type="EMBL" id="WTVH01000001">
    <property type="protein sequence ID" value="NMF91775.1"/>
    <property type="molecule type" value="Genomic_DNA"/>
</dbReference>
<dbReference type="PANTHER" id="PTHR43065">
    <property type="entry name" value="SENSOR HISTIDINE KINASE"/>
    <property type="match status" value="1"/>
</dbReference>
<accession>A0ABX1MUZ9</accession>
<dbReference type="SMART" id="SM00388">
    <property type="entry name" value="HisKA"/>
    <property type="match status" value="1"/>
</dbReference>
<evidence type="ECO:0000256" key="2">
    <source>
        <dbReference type="ARBA" id="ARBA00012438"/>
    </source>
</evidence>
<keyword evidence="4" id="KW-1133">Transmembrane helix</keyword>
<dbReference type="Pfam" id="PF13188">
    <property type="entry name" value="PAS_8"/>
    <property type="match status" value="1"/>
</dbReference>
<dbReference type="CDD" id="cd00082">
    <property type="entry name" value="HisKA"/>
    <property type="match status" value="1"/>
</dbReference>
<dbReference type="SMART" id="SM00387">
    <property type="entry name" value="HATPase_c"/>
    <property type="match status" value="1"/>
</dbReference>
<name>A0ABX1MUZ9_9RHOO</name>
<dbReference type="SUPFAM" id="SSF47384">
    <property type="entry name" value="Homodimeric domain of signal transducing histidine kinase"/>
    <property type="match status" value="1"/>
</dbReference>